<evidence type="ECO:0000256" key="1">
    <source>
        <dbReference type="ARBA" id="ARBA00000707"/>
    </source>
</evidence>
<feature type="region of interest" description="Disordered" evidence="7">
    <location>
        <begin position="1454"/>
        <end position="1477"/>
    </location>
</feature>
<name>A0AAD4BZD3_BOLED</name>
<dbReference type="InterPro" id="IPR051346">
    <property type="entry name" value="OTU_Deubiquitinase"/>
</dbReference>
<dbReference type="EC" id="3.4.19.12" evidence="2"/>
<feature type="domain" description="DUF6606" evidence="10">
    <location>
        <begin position="24"/>
        <end position="180"/>
    </location>
</feature>
<reference evidence="11" key="2">
    <citation type="journal article" date="2020" name="Nat. Commun.">
        <title>Large-scale genome sequencing of mycorrhizal fungi provides insights into the early evolution of symbiotic traits.</title>
        <authorList>
            <person name="Miyauchi S."/>
            <person name="Kiss E."/>
            <person name="Kuo A."/>
            <person name="Drula E."/>
            <person name="Kohler A."/>
            <person name="Sanchez-Garcia M."/>
            <person name="Morin E."/>
            <person name="Andreopoulos B."/>
            <person name="Barry K.W."/>
            <person name="Bonito G."/>
            <person name="Buee M."/>
            <person name="Carver A."/>
            <person name="Chen C."/>
            <person name="Cichocki N."/>
            <person name="Clum A."/>
            <person name="Culley D."/>
            <person name="Crous P.W."/>
            <person name="Fauchery L."/>
            <person name="Girlanda M."/>
            <person name="Hayes R.D."/>
            <person name="Keri Z."/>
            <person name="LaButti K."/>
            <person name="Lipzen A."/>
            <person name="Lombard V."/>
            <person name="Magnuson J."/>
            <person name="Maillard F."/>
            <person name="Murat C."/>
            <person name="Nolan M."/>
            <person name="Ohm R.A."/>
            <person name="Pangilinan J."/>
            <person name="Pereira M.F."/>
            <person name="Perotto S."/>
            <person name="Peter M."/>
            <person name="Pfister S."/>
            <person name="Riley R."/>
            <person name="Sitrit Y."/>
            <person name="Stielow J.B."/>
            <person name="Szollosi G."/>
            <person name="Zifcakova L."/>
            <person name="Stursova M."/>
            <person name="Spatafora J.W."/>
            <person name="Tedersoo L."/>
            <person name="Vaario L.M."/>
            <person name="Yamada A."/>
            <person name="Yan M."/>
            <person name="Wang P."/>
            <person name="Xu J."/>
            <person name="Bruns T."/>
            <person name="Baldrian P."/>
            <person name="Vilgalys R."/>
            <person name="Dunand C."/>
            <person name="Henrissat B."/>
            <person name="Grigoriev I.V."/>
            <person name="Hibbett D."/>
            <person name="Nagy L.G."/>
            <person name="Martin F.M."/>
        </authorList>
    </citation>
    <scope>NUCLEOTIDE SEQUENCE</scope>
    <source>
        <strain evidence="11">BED1</strain>
    </source>
</reference>
<evidence type="ECO:0000256" key="5">
    <source>
        <dbReference type="ARBA" id="ARBA00022801"/>
    </source>
</evidence>
<evidence type="ECO:0000256" key="6">
    <source>
        <dbReference type="ARBA" id="ARBA00022807"/>
    </source>
</evidence>
<evidence type="ECO:0000313" key="12">
    <source>
        <dbReference type="Proteomes" id="UP001194468"/>
    </source>
</evidence>
<reference evidence="11" key="1">
    <citation type="submission" date="2019-10" db="EMBL/GenBank/DDBJ databases">
        <authorList>
            <consortium name="DOE Joint Genome Institute"/>
            <person name="Kuo A."/>
            <person name="Miyauchi S."/>
            <person name="Kiss E."/>
            <person name="Drula E."/>
            <person name="Kohler A."/>
            <person name="Sanchez-Garcia M."/>
            <person name="Andreopoulos B."/>
            <person name="Barry K.W."/>
            <person name="Bonito G."/>
            <person name="Buee M."/>
            <person name="Carver A."/>
            <person name="Chen C."/>
            <person name="Cichocki N."/>
            <person name="Clum A."/>
            <person name="Culley D."/>
            <person name="Crous P.W."/>
            <person name="Fauchery L."/>
            <person name="Girlanda M."/>
            <person name="Hayes R."/>
            <person name="Keri Z."/>
            <person name="LaButti K."/>
            <person name="Lipzen A."/>
            <person name="Lombard V."/>
            <person name="Magnuson J."/>
            <person name="Maillard F."/>
            <person name="Morin E."/>
            <person name="Murat C."/>
            <person name="Nolan M."/>
            <person name="Ohm R."/>
            <person name="Pangilinan J."/>
            <person name="Pereira M."/>
            <person name="Perotto S."/>
            <person name="Peter M."/>
            <person name="Riley R."/>
            <person name="Sitrit Y."/>
            <person name="Stielow B."/>
            <person name="Szollosi G."/>
            <person name="Zifcakova L."/>
            <person name="Stursova M."/>
            <person name="Spatafora J.W."/>
            <person name="Tedersoo L."/>
            <person name="Vaario L.-M."/>
            <person name="Yamada A."/>
            <person name="Yan M."/>
            <person name="Wang P."/>
            <person name="Xu J."/>
            <person name="Bruns T."/>
            <person name="Baldrian P."/>
            <person name="Vilgalys R."/>
            <person name="Henrissat B."/>
            <person name="Grigoriev I.V."/>
            <person name="Hibbett D."/>
            <person name="Nagy L.G."/>
            <person name="Martin F.M."/>
        </authorList>
    </citation>
    <scope>NUCLEOTIDE SEQUENCE</scope>
    <source>
        <strain evidence="11">BED1</strain>
    </source>
</reference>
<dbReference type="Proteomes" id="UP001194468">
    <property type="component" value="Unassembled WGS sequence"/>
</dbReference>
<comment type="catalytic activity">
    <reaction evidence="1">
        <text>Thiol-dependent hydrolysis of ester, thioester, amide, peptide and isopeptide bonds formed by the C-terminal Gly of ubiquitin (a 76-residue protein attached to proteins as an intracellular targeting signal).</text>
        <dbReference type="EC" id="3.4.19.12"/>
    </reaction>
</comment>
<keyword evidence="4" id="KW-0833">Ubl conjugation pathway</keyword>
<keyword evidence="5" id="KW-0378">Hydrolase</keyword>
<feature type="domain" description="DUF6606" evidence="10">
    <location>
        <begin position="207"/>
        <end position="260"/>
    </location>
</feature>
<keyword evidence="12" id="KW-1185">Reference proteome</keyword>
<evidence type="ECO:0000256" key="4">
    <source>
        <dbReference type="ARBA" id="ARBA00022786"/>
    </source>
</evidence>
<accession>A0AAD4BZD3</accession>
<protein>
    <recommendedName>
        <fullName evidence="2">ubiquitinyl hydrolase 1</fullName>
        <ecNumber evidence="2">3.4.19.12</ecNumber>
    </recommendedName>
</protein>
<feature type="domain" description="DUF3638" evidence="8">
    <location>
        <begin position="1633"/>
        <end position="1870"/>
    </location>
</feature>
<dbReference type="InterPro" id="IPR046541">
    <property type="entry name" value="DUF6606"/>
</dbReference>
<keyword evidence="3" id="KW-0645">Protease</keyword>
<comment type="caution">
    <text evidence="11">The sequence shown here is derived from an EMBL/GenBank/DDBJ whole genome shotgun (WGS) entry which is preliminary data.</text>
</comment>
<proteinExistence type="predicted"/>
<dbReference type="GO" id="GO:0006508">
    <property type="term" value="P:proteolysis"/>
    <property type="evidence" value="ECO:0007669"/>
    <property type="project" value="UniProtKB-KW"/>
</dbReference>
<dbReference type="EMBL" id="WHUW01000007">
    <property type="protein sequence ID" value="KAF8443946.1"/>
    <property type="molecule type" value="Genomic_DNA"/>
</dbReference>
<gene>
    <name evidence="11" type="ORF">L210DRAFT_3102802</name>
</gene>
<feature type="compositionally biased region" description="Polar residues" evidence="7">
    <location>
        <begin position="1467"/>
        <end position="1477"/>
    </location>
</feature>
<evidence type="ECO:0000313" key="11">
    <source>
        <dbReference type="EMBL" id="KAF8443946.1"/>
    </source>
</evidence>
<feature type="region of interest" description="Disordered" evidence="7">
    <location>
        <begin position="2743"/>
        <end position="2792"/>
    </location>
</feature>
<feature type="domain" description="DUF3645" evidence="9">
    <location>
        <begin position="1993"/>
        <end position="2024"/>
    </location>
</feature>
<evidence type="ECO:0000256" key="3">
    <source>
        <dbReference type="ARBA" id="ARBA00022670"/>
    </source>
</evidence>
<evidence type="ECO:0000259" key="10">
    <source>
        <dbReference type="Pfam" id="PF20255"/>
    </source>
</evidence>
<dbReference type="InterPro" id="IPR022105">
    <property type="entry name" value="DUF3645"/>
</dbReference>
<evidence type="ECO:0000259" key="8">
    <source>
        <dbReference type="Pfam" id="PF12340"/>
    </source>
</evidence>
<sequence length="2792" mass="317740">MSTTPSISDSHSYWDSATLLQCTITHVFLPFPLVACPHTADPTTEDVSLTRSVCAAARAYSEFIDDTLKPKWRSIEQMLNNLETYIQVEPERILDHVVSQLRRMKAGDILVFFNRAKDDVVIFRKLDSCALFEFYPLSQDKLNPTSEGSEYSYPRCAVKIREDEFHESRLLHFLANCLIHGYQVLDHDRMATSISQDIGRIIEGIEVPLITKHMFVSWTSWKRSLLWLLVKIAIQTSLDYGGLGHVYYKTFILYYMCSLAKDAINATLSSPILHAISAKILRRLRKLGASAPDWVYDMVLKTSASLRQILEARWKEVNAPRPLSLLWNFSQLDLERDTQLSLFSSSLKYIHSSLTNLATKPLHSPFFPEYLPRGTLNDFLSSNGTFFEKAYHVNPQVALYDVEQAVERGIDDWVARITDVDQACIQLKTLMDTYLSSSWPTYQNNPDNNSIRLLTVIELWVALDKLVVRAVPMLANYSPEISTKLLQRVLLRRPENLHRLCLVCQYLSARHSRYFPDNSVFSDEFTKSTFPVRCSSNSPYLMRHIEEYGHTIPSHVSITVFELRCPLSLHIWRSATAHLLGSFPDFRRTENYEWKSKEFQSTPLIDIPRLQPFIVRHWTSPVTGQVYLACLLPNYFSHWHIFHNNPPTSCPIGSDDHFVYWHPSSRRLHRYTNVTSHTSNGVLVAQAECTEGLSTSEFVAFGHLRSGGSLQWLNILQALRSRTLNFRHHDVHLLLAQAASQIGPFDPSTVEWLWHQELQESSFCHTLVDELESLLVDVGLHSLDGVMMNTASFLLTRLLASCCYEDISEQAIKLLRQVRTKMFKWVQDLSYDLMVAPTKTERSKLLRDMAAACRSTFDVGPSILHKLLYSAEDVAALLSCAILIHANSSVDYKCVPEYSRVLLERDRRLSLTLEGVLKDVILADASNQGIDLAVCNVWSGYRPGPLRWQPLPHPNSHWLTCETAATGKRCSQVLHLNLLDGILLVDSKPINVLPHEIREHALYKQIFGDQVFLVIPSDLPGMDLSTLALISDHRVHFARREAADDEFRLLIRAQHRDDGDILEMIPQGVLRIDLPTPFIHDHVHWLNLSTRIIELRPLKKLWEHSSDNWRIDCTTGQYRVYLGHECLVDMHSPTWKVVSDHLKCLDVPENLIITTFPINTPQSSPVRQLSAILPRYGLSFFMNQDGDLESRDFKNMVYDEDQCIGTLFGLENRLVLRSKVQVEGRPVHRCVVIPDGLLSADKSSHLSRFAENGKYPLQPITFNRYTVDTELGCLTGYTSWRSKLYLAYLHVQTSVDWRPDPLTGRTGIQEALRLLRSAASRSIGEGDTRHWYENPEFLSSGPFSTIYPQISFAIEELNYLVKRGRFLRTNQDMLNNSDPLTQPRLDIEAALRSAYLFPFDDTGPNLLVAFKTELPLASRIASGLQARNPSQSWRCMPGQVMLGELLLDRRAPKLPSPSRLRCGGPQGNRTSSNPDTHTLQSLFDSIRIGKHDPPFHDQYISRLHDSARHVREASRVTCKATRRPSDEEFRKHYVQCRENYMSGLNIVKKELGPTDDLGHALDQAGQWPPITPTTLFRCLASTSPIKLPDDWKQCLVSLALLLVELQRSRRLLRFSLENSEELSGELENEGCDGWNSEEYPDWLLIQLQGDFVIRGVQADVALKMIFPPFGENSTMQVNMGEGKSSVILPISAVALADGNRLVRVIVPKALTVQTFQILVDRLGGLVNRPIYALPFSRALTGGYSRRQFIMLHELLSECVQNNGILVVQPEHVLSLKLTTVEKQIQSSVSDDDSSAQLDPSAQVSGDAFLELQRWVQSCSRDILDEVDEVLHPRFQQTYTIGHQQQMEGYPGRWTITQQILRLVRRHALSLSHDLPDAIEYELETSGSFPRIRILRGSDARQRLISLIVEDVMNGHLPSFNFRDIDCDRRLRAAVRAFISSKDVSRRTASTVEEYARQSTLWDGILLLRGLLACNILLFALAERRWRVDYGLSPMRTMLAVPYRFKDVPAPRADFGHPDIAIVLTCLSYYYGGLTEEQLRASFEKLQEQDDPSMEYANWLQHYDPDSVPQSVLDVSNINTKSSEQWDKYLFPLFARNQGAVDLFLSKVVFPKEAKEFPWKLAMSSWDLAEIVREHPITGFSGTNDYQDLLPTSITQRDLDHQRGTTARVLSHLLQPENNSYTLISHANGDRRTTFELLKMIVNQTPKIRVLLDVGAQVLDLSNYQVAKEWLGLSSDSDGAIYFNEDDELMVLTKDGNCRYLISSPFVQQLGRCIVYLDDAHTRGTDLKFPDGFRAAVTLGPKVTKDRLVQGCMRMRKLGHGHSVMFFAPLEVDGNIRAVSAKDDYTTPVTTTNVLHWAIHETWTDIRERAPYWAQQAIHHSSGYDAWTRFCHNKLTREQLAAAWLQPELKSLANLYAPFQPQNVPSCSSVLEECAEYLEIQQQCINFGVLRLPEAQMEEEQEREINREIEHEREVQQPPLKVTPAMHDIHPDVVSFVMTGVIPPLHAGSAFHPVFATLQQTSAAAIEAHLRSPCVLATTDFCKTIKPASYEGTTDQFLRPVQWVLSGRKDRDRVLVILSPFEADSLMPDIRQSKFVHLHVYTPRTSKCMKPTDDLMFYTIPPISDSWTPPCDLIDQLNVFAGQLYLRDYESYLRLRRFLGMDGKDLPKNVGTAIRRNPITPGVLEEMGNAVKDSPLPSVMMLLAIRRDGLPFAETHMGRILQGQTLAEEDFKGLVTHDRNPFGHPRIPHRITGEDGPALSTPSRTYKRGWNTVDPFDADSGRSQKRLRAPGQQ</sequence>
<feature type="compositionally biased region" description="Basic residues" evidence="7">
    <location>
        <begin position="2782"/>
        <end position="2792"/>
    </location>
</feature>
<keyword evidence="6" id="KW-0788">Thiol protease</keyword>
<evidence type="ECO:0000256" key="7">
    <source>
        <dbReference type="SAM" id="MobiDB-lite"/>
    </source>
</evidence>
<organism evidence="11 12">
    <name type="scientific">Boletus edulis BED1</name>
    <dbReference type="NCBI Taxonomy" id="1328754"/>
    <lineage>
        <taxon>Eukaryota</taxon>
        <taxon>Fungi</taxon>
        <taxon>Dikarya</taxon>
        <taxon>Basidiomycota</taxon>
        <taxon>Agaricomycotina</taxon>
        <taxon>Agaricomycetes</taxon>
        <taxon>Agaricomycetidae</taxon>
        <taxon>Boletales</taxon>
        <taxon>Boletineae</taxon>
        <taxon>Boletaceae</taxon>
        <taxon>Boletoideae</taxon>
        <taxon>Boletus</taxon>
    </lineage>
</organism>
<evidence type="ECO:0000256" key="2">
    <source>
        <dbReference type="ARBA" id="ARBA00012759"/>
    </source>
</evidence>
<dbReference type="PANTHER" id="PTHR13367:SF34">
    <property type="match status" value="1"/>
</dbReference>
<dbReference type="Pfam" id="PF12340">
    <property type="entry name" value="DUF3638"/>
    <property type="match status" value="1"/>
</dbReference>
<dbReference type="PANTHER" id="PTHR13367">
    <property type="entry name" value="UBIQUITIN THIOESTERASE"/>
    <property type="match status" value="1"/>
</dbReference>
<dbReference type="InterPro" id="IPR022099">
    <property type="entry name" value="DUF3638"/>
</dbReference>
<dbReference type="Pfam" id="PF12359">
    <property type="entry name" value="DUF3645"/>
    <property type="match status" value="1"/>
</dbReference>
<dbReference type="Pfam" id="PF20255">
    <property type="entry name" value="DUF6606"/>
    <property type="match status" value="2"/>
</dbReference>
<dbReference type="GO" id="GO:0004843">
    <property type="term" value="F:cysteine-type deubiquitinase activity"/>
    <property type="evidence" value="ECO:0007669"/>
    <property type="project" value="UniProtKB-EC"/>
</dbReference>
<evidence type="ECO:0000259" key="9">
    <source>
        <dbReference type="Pfam" id="PF12359"/>
    </source>
</evidence>